<dbReference type="InterPro" id="IPR000792">
    <property type="entry name" value="Tscrpt_reg_LuxR_C"/>
</dbReference>
<evidence type="ECO:0000313" key="7">
    <source>
        <dbReference type="Proteomes" id="UP000323632"/>
    </source>
</evidence>
<dbReference type="PANTHER" id="PTHR43214">
    <property type="entry name" value="TWO-COMPONENT RESPONSE REGULATOR"/>
    <property type="match status" value="1"/>
</dbReference>
<dbReference type="GO" id="GO:0003677">
    <property type="term" value="F:DNA binding"/>
    <property type="evidence" value="ECO:0007669"/>
    <property type="project" value="UniProtKB-KW"/>
</dbReference>
<dbReference type="SUPFAM" id="SSF46894">
    <property type="entry name" value="C-terminal effector domain of the bipartite response regulators"/>
    <property type="match status" value="1"/>
</dbReference>
<comment type="caution">
    <text evidence="6">The sequence shown here is derived from an EMBL/GenBank/DDBJ whole genome shotgun (WGS) entry which is preliminary data.</text>
</comment>
<evidence type="ECO:0000259" key="4">
    <source>
        <dbReference type="PROSITE" id="PS50043"/>
    </source>
</evidence>
<dbReference type="PROSITE" id="PS50043">
    <property type="entry name" value="HTH_LUXR_2"/>
    <property type="match status" value="1"/>
</dbReference>
<dbReference type="GO" id="GO:0000160">
    <property type="term" value="P:phosphorelay signal transduction system"/>
    <property type="evidence" value="ECO:0007669"/>
    <property type="project" value="InterPro"/>
</dbReference>
<protein>
    <submittedName>
        <fullName evidence="6">Response regulator transcription factor</fullName>
    </submittedName>
</protein>
<feature type="modified residue" description="4-aspartylphosphate" evidence="3">
    <location>
        <position position="60"/>
    </location>
</feature>
<feature type="domain" description="Response regulatory" evidence="5">
    <location>
        <begin position="9"/>
        <end position="125"/>
    </location>
</feature>
<dbReference type="InterPro" id="IPR039420">
    <property type="entry name" value="WalR-like"/>
</dbReference>
<dbReference type="Proteomes" id="UP000323632">
    <property type="component" value="Unassembled WGS sequence"/>
</dbReference>
<reference evidence="6 7" key="1">
    <citation type="submission" date="2019-09" db="EMBL/GenBank/DDBJ databases">
        <title>Genome sequence and assembly of Taibaiella sp.</title>
        <authorList>
            <person name="Chhetri G."/>
        </authorList>
    </citation>
    <scope>NUCLEOTIDE SEQUENCE [LARGE SCALE GENOMIC DNA]</scope>
    <source>
        <strain evidence="6 7">KVB11</strain>
    </source>
</reference>
<keyword evidence="7" id="KW-1185">Reference proteome</keyword>
<dbReference type="InterPro" id="IPR016032">
    <property type="entry name" value="Sig_transdc_resp-reg_C-effctor"/>
</dbReference>
<dbReference type="Gene3D" id="3.40.50.2300">
    <property type="match status" value="1"/>
</dbReference>
<dbReference type="InterPro" id="IPR058245">
    <property type="entry name" value="NreC/VraR/RcsB-like_REC"/>
</dbReference>
<keyword evidence="2" id="KW-0238">DNA-binding</keyword>
<keyword evidence="1 3" id="KW-0597">Phosphoprotein</keyword>
<dbReference type="AlphaFoldDB" id="A0A5M6CJB9"/>
<gene>
    <name evidence="6" type="ORF">F0919_13015</name>
</gene>
<name>A0A5M6CJB9_9BACT</name>
<dbReference type="SMART" id="SM00421">
    <property type="entry name" value="HTH_LUXR"/>
    <property type="match status" value="1"/>
</dbReference>
<evidence type="ECO:0000259" key="5">
    <source>
        <dbReference type="PROSITE" id="PS50110"/>
    </source>
</evidence>
<dbReference type="SUPFAM" id="SSF52172">
    <property type="entry name" value="CheY-like"/>
    <property type="match status" value="1"/>
</dbReference>
<dbReference type="SMART" id="SM00448">
    <property type="entry name" value="REC"/>
    <property type="match status" value="1"/>
</dbReference>
<dbReference type="GO" id="GO:0006355">
    <property type="term" value="P:regulation of DNA-templated transcription"/>
    <property type="evidence" value="ECO:0007669"/>
    <property type="project" value="InterPro"/>
</dbReference>
<accession>A0A5M6CJB9</accession>
<proteinExistence type="predicted"/>
<organism evidence="6 7">
    <name type="scientific">Taibaiella lutea</name>
    <dbReference type="NCBI Taxonomy" id="2608001"/>
    <lineage>
        <taxon>Bacteria</taxon>
        <taxon>Pseudomonadati</taxon>
        <taxon>Bacteroidota</taxon>
        <taxon>Chitinophagia</taxon>
        <taxon>Chitinophagales</taxon>
        <taxon>Chitinophagaceae</taxon>
        <taxon>Taibaiella</taxon>
    </lineage>
</organism>
<dbReference type="EMBL" id="VWSH01000003">
    <property type="protein sequence ID" value="KAA5533455.1"/>
    <property type="molecule type" value="Genomic_DNA"/>
</dbReference>
<dbReference type="Pfam" id="PF00072">
    <property type="entry name" value="Response_reg"/>
    <property type="match status" value="1"/>
</dbReference>
<sequence>MSTASSDIRIVIIEDDETIRESYAYLINETDGYSVVNTYSSAENALKSIKVDDPHIILLDVELPGISGLEAIPKIKAQVEDIYIIMLTVYDHQQTVFDALGKGAAGYLTKSTPPAKIIEALGEVMEGGGPMSANIARMVVHSFQRSQESPLTRRETEILEQVADGKTRSRIASEMFIDLETVKSHLKNIYSKLDVHSRADAIKTARQNKYI</sequence>
<dbReference type="Pfam" id="PF00196">
    <property type="entry name" value="GerE"/>
    <property type="match status" value="1"/>
</dbReference>
<evidence type="ECO:0000313" key="6">
    <source>
        <dbReference type="EMBL" id="KAA5533455.1"/>
    </source>
</evidence>
<dbReference type="InterPro" id="IPR011006">
    <property type="entry name" value="CheY-like_superfamily"/>
</dbReference>
<dbReference type="CDD" id="cd06170">
    <property type="entry name" value="LuxR_C_like"/>
    <property type="match status" value="1"/>
</dbReference>
<dbReference type="RefSeq" id="WP_150033202.1">
    <property type="nucleotide sequence ID" value="NZ_VWSH01000003.1"/>
</dbReference>
<evidence type="ECO:0000256" key="2">
    <source>
        <dbReference type="ARBA" id="ARBA00023125"/>
    </source>
</evidence>
<feature type="domain" description="HTH luxR-type" evidence="4">
    <location>
        <begin position="144"/>
        <end position="209"/>
    </location>
</feature>
<evidence type="ECO:0000256" key="1">
    <source>
        <dbReference type="ARBA" id="ARBA00022553"/>
    </source>
</evidence>
<dbReference type="PROSITE" id="PS50110">
    <property type="entry name" value="RESPONSE_REGULATORY"/>
    <property type="match status" value="1"/>
</dbReference>
<dbReference type="CDD" id="cd17535">
    <property type="entry name" value="REC_NarL-like"/>
    <property type="match status" value="1"/>
</dbReference>
<dbReference type="PRINTS" id="PR00038">
    <property type="entry name" value="HTHLUXR"/>
</dbReference>
<dbReference type="InterPro" id="IPR001789">
    <property type="entry name" value="Sig_transdc_resp-reg_receiver"/>
</dbReference>
<evidence type="ECO:0000256" key="3">
    <source>
        <dbReference type="PROSITE-ProRule" id="PRU00169"/>
    </source>
</evidence>